<feature type="signal peptide" evidence="1">
    <location>
        <begin position="1"/>
        <end position="19"/>
    </location>
</feature>
<accession>A0ABP7Y6A7</accession>
<dbReference type="Proteomes" id="UP001500101">
    <property type="component" value="Unassembled WGS sequence"/>
</dbReference>
<name>A0ABP7Y6A7_9SPHI</name>
<feature type="domain" description="DUF218" evidence="2">
    <location>
        <begin position="24"/>
        <end position="135"/>
    </location>
</feature>
<dbReference type="InterPro" id="IPR014729">
    <property type="entry name" value="Rossmann-like_a/b/a_fold"/>
</dbReference>
<dbReference type="InterPro" id="IPR003848">
    <property type="entry name" value="DUF218"/>
</dbReference>
<keyword evidence="1" id="KW-0732">Signal</keyword>
<dbReference type="RefSeq" id="WP_344672715.1">
    <property type="nucleotide sequence ID" value="NZ_BAAAZI010000001.1"/>
</dbReference>
<feature type="chain" id="PRO_5045942875" description="DUF218 domain-containing protein" evidence="1">
    <location>
        <begin position="20"/>
        <end position="375"/>
    </location>
</feature>
<evidence type="ECO:0000259" key="2">
    <source>
        <dbReference type="Pfam" id="PF02698"/>
    </source>
</evidence>
<reference evidence="4" key="1">
    <citation type="journal article" date="2019" name="Int. J. Syst. Evol. Microbiol.">
        <title>The Global Catalogue of Microorganisms (GCM) 10K type strain sequencing project: providing services to taxonomists for standard genome sequencing and annotation.</title>
        <authorList>
            <consortium name="The Broad Institute Genomics Platform"/>
            <consortium name="The Broad Institute Genome Sequencing Center for Infectious Disease"/>
            <person name="Wu L."/>
            <person name="Ma J."/>
        </authorList>
    </citation>
    <scope>NUCLEOTIDE SEQUENCE [LARGE SCALE GENOMIC DNA]</scope>
    <source>
        <strain evidence="4">JCM 16704</strain>
    </source>
</reference>
<dbReference type="SUPFAM" id="SSF50923">
    <property type="entry name" value="Hemopexin-like domain"/>
    <property type="match status" value="1"/>
</dbReference>
<dbReference type="Pfam" id="PF02698">
    <property type="entry name" value="DUF218"/>
    <property type="match status" value="1"/>
</dbReference>
<dbReference type="InterPro" id="IPR036375">
    <property type="entry name" value="Hemopexin-like_dom_sf"/>
</dbReference>
<evidence type="ECO:0000313" key="4">
    <source>
        <dbReference type="Proteomes" id="UP001500101"/>
    </source>
</evidence>
<keyword evidence="4" id="KW-1185">Reference proteome</keyword>
<dbReference type="PANTHER" id="PTHR30336:SF4">
    <property type="entry name" value="ENVELOPE BIOGENESIS FACTOR ELYC"/>
    <property type="match status" value="1"/>
</dbReference>
<protein>
    <recommendedName>
        <fullName evidence="2">DUF218 domain-containing protein</fullName>
    </recommendedName>
</protein>
<sequence>MKKHILVLFFACLSLSSWGQGKKVMLVLGSDNKEILLDRVNIALRLYKSQPFDDIIVSGGCAAHGSVICEASLMFETLNKGGVPAAKIHKEENAKTTVQNYVFSRELKDELGKRIIQPGDTVYVVSNHWHAISVAARLQKYDQVYAKFHIEGQVEPKATDKLDYVNIFNGETDSEKFISKGKWLTPNAVWFMPDSIRYFMDNKLYSSDKVHNTYNSSAVGQFFPFIPELANQEALRFIDAGDHGYFLVGSQLFQIDKEKKKISKKIDLSAFIPNLPEQWKIHAKTGFIKDDQLFLFKDDGLLIAKKKGKTYSIIQETTANQYFKNWPFSWGKGNVSAAAIDPNTKQIILYRNQEQLLLNQELTEVSEVKPLKLKW</sequence>
<comment type="caution">
    <text evidence="3">The sequence shown here is derived from an EMBL/GenBank/DDBJ whole genome shotgun (WGS) entry which is preliminary data.</text>
</comment>
<organism evidence="3 4">
    <name type="scientific">Sphingobacterium kyonggiense</name>
    <dbReference type="NCBI Taxonomy" id="714075"/>
    <lineage>
        <taxon>Bacteria</taxon>
        <taxon>Pseudomonadati</taxon>
        <taxon>Bacteroidota</taxon>
        <taxon>Sphingobacteriia</taxon>
        <taxon>Sphingobacteriales</taxon>
        <taxon>Sphingobacteriaceae</taxon>
        <taxon>Sphingobacterium</taxon>
    </lineage>
</organism>
<dbReference type="CDD" id="cd06259">
    <property type="entry name" value="YdcF-like"/>
    <property type="match status" value="1"/>
</dbReference>
<gene>
    <name evidence="3" type="ORF">GCM10022216_00920</name>
</gene>
<evidence type="ECO:0000256" key="1">
    <source>
        <dbReference type="SAM" id="SignalP"/>
    </source>
</evidence>
<dbReference type="EMBL" id="BAAAZI010000001">
    <property type="protein sequence ID" value="GAA4131122.1"/>
    <property type="molecule type" value="Genomic_DNA"/>
</dbReference>
<dbReference type="InterPro" id="IPR051599">
    <property type="entry name" value="Cell_Envelope_Assoc"/>
</dbReference>
<dbReference type="PANTHER" id="PTHR30336">
    <property type="entry name" value="INNER MEMBRANE PROTEIN, PROBABLE PERMEASE"/>
    <property type="match status" value="1"/>
</dbReference>
<proteinExistence type="predicted"/>
<dbReference type="Gene3D" id="3.40.50.620">
    <property type="entry name" value="HUPs"/>
    <property type="match status" value="1"/>
</dbReference>
<evidence type="ECO:0000313" key="3">
    <source>
        <dbReference type="EMBL" id="GAA4131122.1"/>
    </source>
</evidence>